<dbReference type="SUPFAM" id="SSF48452">
    <property type="entry name" value="TPR-like"/>
    <property type="match status" value="1"/>
</dbReference>
<organism evidence="1 2">
    <name type="scientific">Stigmatella aurantiaca (strain DW4/3-1)</name>
    <dbReference type="NCBI Taxonomy" id="378806"/>
    <lineage>
        <taxon>Bacteria</taxon>
        <taxon>Pseudomonadati</taxon>
        <taxon>Myxococcota</taxon>
        <taxon>Myxococcia</taxon>
        <taxon>Myxococcales</taxon>
        <taxon>Cystobacterineae</taxon>
        <taxon>Archangiaceae</taxon>
        <taxon>Stigmatella</taxon>
    </lineage>
</organism>
<dbReference type="eggNOG" id="COG0457">
    <property type="taxonomic scope" value="Bacteria"/>
</dbReference>
<gene>
    <name evidence="1" type="ordered locus">STAUR_6915</name>
</gene>
<dbReference type="Proteomes" id="UP000001351">
    <property type="component" value="Chromosome"/>
</dbReference>
<dbReference type="HOGENOM" id="CLU_643768_0_0_7"/>
<dbReference type="KEGG" id="sur:STAUR_6915"/>
<reference evidence="1 2" key="1">
    <citation type="journal article" date="2011" name="Mol. Biol. Evol.">
        <title>Comparative genomic analysis of fruiting body formation in Myxococcales.</title>
        <authorList>
            <person name="Huntley S."/>
            <person name="Hamann N."/>
            <person name="Wegener-Feldbrugge S."/>
            <person name="Treuner-Lange A."/>
            <person name="Kube M."/>
            <person name="Reinhardt R."/>
            <person name="Klages S."/>
            <person name="Muller R."/>
            <person name="Ronning C.M."/>
            <person name="Nierman W.C."/>
            <person name="Sogaard-Andersen L."/>
        </authorList>
    </citation>
    <scope>NUCLEOTIDE SEQUENCE [LARGE SCALE GENOMIC DNA]</scope>
    <source>
        <strain evidence="1 2">DW4/3-1</strain>
    </source>
</reference>
<evidence type="ECO:0000313" key="2">
    <source>
        <dbReference type="Proteomes" id="UP000001351"/>
    </source>
</evidence>
<accession>E3FUH3</accession>
<dbReference type="AlphaFoldDB" id="E3FUH3"/>
<sequence length="421" mass="45035">MTPDLESLRRKVEAGERLSAAELEALREAAQGSAGPTLWLAVAHALINAEADREALPLLERLRRDFPNDLQVRLGLARGLLGLERHGDAEAALGEALALSPGDPEALKVLAVLALRRGETARARAHVAQVLERDPFDAEARLLKEELEAVALPAPPRAEEQVLRPEFNAALAAALRRAGVAFRRQGRDVLVRQAGGEVARIDVASLFAAYDGGRQALGAYVEGLAARLGGLDTGWREDPAAWMAKLRPVLRPAGFEAQAVGALSRPGPTGLEVFYVLEDAEYVRYLPASRLGPAGLTAEAVDRAAWQNLEAHPAVVRPAVLDRGEVGLAETFSGMWVLAEGDGHDGARLLTAEQRRRLVLHAGEAPLRVSLGRREYVLLCRESDASECEALARLGHAPDGIPGLFRLTAEGLSPASPASPR</sequence>
<evidence type="ECO:0000313" key="1">
    <source>
        <dbReference type="EMBL" id="ADO74671.1"/>
    </source>
</evidence>
<dbReference type="RefSeq" id="WP_013377554.1">
    <property type="nucleotide sequence ID" value="NC_014623.1"/>
</dbReference>
<proteinExistence type="predicted"/>
<protein>
    <submittedName>
        <fullName evidence="1">Tetratricopeptide repeat domain protein</fullName>
    </submittedName>
</protein>
<dbReference type="InterPro" id="IPR011990">
    <property type="entry name" value="TPR-like_helical_dom_sf"/>
</dbReference>
<dbReference type="Pfam" id="PF14559">
    <property type="entry name" value="TPR_19"/>
    <property type="match status" value="1"/>
</dbReference>
<keyword evidence="2" id="KW-1185">Reference proteome</keyword>
<dbReference type="EMBL" id="CP002271">
    <property type="protein sequence ID" value="ADO74671.1"/>
    <property type="molecule type" value="Genomic_DNA"/>
</dbReference>
<dbReference type="STRING" id="378806.STAUR_6915"/>
<dbReference type="Gene3D" id="1.25.40.10">
    <property type="entry name" value="Tetratricopeptide repeat domain"/>
    <property type="match status" value="1"/>
</dbReference>
<name>E3FUH3_STIAD</name>